<dbReference type="InterPro" id="IPR000873">
    <property type="entry name" value="AMP-dep_synth/lig_dom"/>
</dbReference>
<gene>
    <name evidence="5" type="ORF">CWATWH0003_4989</name>
</gene>
<dbReference type="Gene3D" id="3.30.300.30">
    <property type="match status" value="1"/>
</dbReference>
<accession>G5JC28</accession>
<dbReference type="EC" id="6.2.1.26" evidence="5"/>
<evidence type="ECO:0000256" key="2">
    <source>
        <dbReference type="ARBA" id="ARBA00022598"/>
    </source>
</evidence>
<dbReference type="InterPro" id="IPR042099">
    <property type="entry name" value="ANL_N_sf"/>
</dbReference>
<dbReference type="PATRIC" id="fig|423471.3.peg.4678"/>
<evidence type="ECO:0000313" key="6">
    <source>
        <dbReference type="Proteomes" id="UP000003477"/>
    </source>
</evidence>
<dbReference type="Gene3D" id="3.40.50.12780">
    <property type="entry name" value="N-terminal domain of ligase-like"/>
    <property type="match status" value="1"/>
</dbReference>
<comment type="similarity">
    <text evidence="1">Belongs to the ATP-dependent AMP-binding enzyme family.</text>
</comment>
<dbReference type="InterPro" id="IPR045851">
    <property type="entry name" value="AMP-bd_C_sf"/>
</dbReference>
<comment type="caution">
    <text evidence="5">The sequence shown here is derived from an EMBL/GenBank/DDBJ whole genome shotgun (WGS) entry which is preliminary data.</text>
</comment>
<dbReference type="EMBL" id="AESD01000739">
    <property type="protein sequence ID" value="EHJ10268.1"/>
    <property type="molecule type" value="Genomic_DNA"/>
</dbReference>
<dbReference type="GO" id="GO:0008756">
    <property type="term" value="F:o-succinylbenzoate-CoA ligase activity"/>
    <property type="evidence" value="ECO:0007669"/>
    <property type="project" value="UniProtKB-EC"/>
</dbReference>
<feature type="domain" description="AMP-binding enzyme C-terminal" evidence="4">
    <location>
        <begin position="356"/>
        <end position="430"/>
    </location>
</feature>
<dbReference type="GeneID" id="88768346"/>
<organism evidence="5 6">
    <name type="scientific">Crocosphaera watsonii WH 0003</name>
    <dbReference type="NCBI Taxonomy" id="423471"/>
    <lineage>
        <taxon>Bacteria</taxon>
        <taxon>Bacillati</taxon>
        <taxon>Cyanobacteriota</taxon>
        <taxon>Cyanophyceae</taxon>
        <taxon>Oscillatoriophycideae</taxon>
        <taxon>Chroococcales</taxon>
        <taxon>Aphanothecaceae</taxon>
        <taxon>Crocosphaera</taxon>
    </lineage>
</organism>
<dbReference type="InterPro" id="IPR025110">
    <property type="entry name" value="AMP-bd_C"/>
</dbReference>
<dbReference type="SUPFAM" id="SSF56801">
    <property type="entry name" value="Acetyl-CoA synthetase-like"/>
    <property type="match status" value="1"/>
</dbReference>
<name>G5JC28_CROWT</name>
<protein>
    <submittedName>
        <fullName evidence="5">O-succinylbenzoic acid--CoA ligase</fullName>
        <ecNumber evidence="5">6.2.1.26</ecNumber>
    </submittedName>
</protein>
<evidence type="ECO:0000259" key="3">
    <source>
        <dbReference type="Pfam" id="PF00501"/>
    </source>
</evidence>
<dbReference type="PANTHER" id="PTHR43201">
    <property type="entry name" value="ACYL-COA SYNTHETASE"/>
    <property type="match status" value="1"/>
</dbReference>
<keyword evidence="2 5" id="KW-0436">Ligase</keyword>
<evidence type="ECO:0000256" key="1">
    <source>
        <dbReference type="ARBA" id="ARBA00006432"/>
    </source>
</evidence>
<proteinExistence type="inferred from homology"/>
<feature type="domain" description="AMP-dependent synthetase/ligase" evidence="3">
    <location>
        <begin position="96"/>
        <end position="294"/>
    </location>
</feature>
<reference evidence="5 6" key="1">
    <citation type="journal article" date="2011" name="Front. Microbiol.">
        <title>Two Strains of Crocosphaera watsonii with Highly Conserved Genomes are Distinguished by Strain-Specific Features.</title>
        <authorList>
            <person name="Bench S.R."/>
            <person name="Ilikchyan I.N."/>
            <person name="Tripp H.J."/>
            <person name="Zehr J.P."/>
        </authorList>
    </citation>
    <scope>NUCLEOTIDE SEQUENCE [LARGE SCALE GENOMIC DNA]</scope>
    <source>
        <strain evidence="5 6">WH 0003</strain>
    </source>
</reference>
<dbReference type="PANTHER" id="PTHR43201:SF5">
    <property type="entry name" value="MEDIUM-CHAIN ACYL-COA LIGASE ACSF2, MITOCHONDRIAL"/>
    <property type="match status" value="1"/>
</dbReference>
<dbReference type="AlphaFoldDB" id="G5JC28"/>
<dbReference type="RefSeq" id="WP_007312785.1">
    <property type="nucleotide sequence ID" value="NZ_AESD01000739.1"/>
</dbReference>
<dbReference type="GO" id="GO:0006631">
    <property type="term" value="P:fatty acid metabolic process"/>
    <property type="evidence" value="ECO:0007669"/>
    <property type="project" value="TreeGrafter"/>
</dbReference>
<sequence length="454" mass="52758">MNNILDIITARLNEKWIIGYDSLHFYQLIQNYIKQFTELKQSINNPRIILVNNNNENLEFLAAFLATIISDCHVFLCDRRWQEKEWQEVLSLSKPHLILGLNIDYNLEKYQNNWQLPKKNLIMIPTGGTSGNIRFAIHTWETLEASVQGFTDFFNLEKVNSLCLLPLHHVSGLMQFIRSFLSQGKLIIYPYTDLKKGIFPSLNLADYFISLVPTQLQFLLTTKPEFLQQFKTILLGGASPWNSLLMKAREYKINLSPTYGMTETASQIVTLKPEYFLKNNQSTGEILPHTHVCLTQERLIKIQAKSLYFGYYPNYEYQEYLITDDLGYFDQENYLYILGRNSQTIITGGENVFPKEVESIILETNLVEDIAIIGVADETWGEVVTAIYVPQDEKINLNLIKDTIRQKLSPVKQPKYWIQVQKLPRNQQGKLNYRMLQKIATSHLNRKNPLQSKQ</sequence>
<dbReference type="GO" id="GO:0031956">
    <property type="term" value="F:medium-chain fatty acid-CoA ligase activity"/>
    <property type="evidence" value="ECO:0007669"/>
    <property type="project" value="TreeGrafter"/>
</dbReference>
<dbReference type="Pfam" id="PF00501">
    <property type="entry name" value="AMP-binding"/>
    <property type="match status" value="1"/>
</dbReference>
<dbReference type="Pfam" id="PF13193">
    <property type="entry name" value="AMP-binding_C"/>
    <property type="match status" value="1"/>
</dbReference>
<dbReference type="Proteomes" id="UP000003477">
    <property type="component" value="Unassembled WGS sequence"/>
</dbReference>
<evidence type="ECO:0000313" key="5">
    <source>
        <dbReference type="EMBL" id="EHJ10268.1"/>
    </source>
</evidence>
<dbReference type="NCBIfam" id="NF005662">
    <property type="entry name" value="PRK07445.1-4"/>
    <property type="match status" value="1"/>
</dbReference>
<evidence type="ECO:0000259" key="4">
    <source>
        <dbReference type="Pfam" id="PF13193"/>
    </source>
</evidence>